<gene>
    <name evidence="1" type="ORF">SELMODRAFT_29878</name>
</gene>
<dbReference type="AlphaFoldDB" id="D8QZZ9"/>
<evidence type="ECO:0000313" key="2">
    <source>
        <dbReference type="Proteomes" id="UP000001514"/>
    </source>
</evidence>
<dbReference type="Proteomes" id="UP000001514">
    <property type="component" value="Unassembled WGS sequence"/>
</dbReference>
<dbReference type="PANTHER" id="PTHR44579:SF2">
    <property type="entry name" value="OS01G0730500 PROTEIN"/>
    <property type="match status" value="1"/>
</dbReference>
<dbReference type="eggNOG" id="KOG0716">
    <property type="taxonomic scope" value="Eukaryota"/>
</dbReference>
<protein>
    <recommendedName>
        <fullName evidence="3">J domain-containing protein</fullName>
    </recommendedName>
</protein>
<dbReference type="OrthoDB" id="376357at2759"/>
<keyword evidence="2" id="KW-1185">Reference proteome</keyword>
<dbReference type="InterPro" id="IPR036869">
    <property type="entry name" value="J_dom_sf"/>
</dbReference>
<feature type="non-terminal residue" evidence="1">
    <location>
        <position position="55"/>
    </location>
</feature>
<dbReference type="PANTHER" id="PTHR44579">
    <property type="entry name" value="OS01G0730500 PROTEIN"/>
    <property type="match status" value="1"/>
</dbReference>
<sequence>TNFCMFVNEVYEVLSDPEQRMVYDEINGYALTSKNPFLSVTCTKDRVFVDEVSCI</sequence>
<dbReference type="Gramene" id="EFJ34494">
    <property type="protein sequence ID" value="EFJ34494"/>
    <property type="gene ID" value="SELMODRAFT_29878"/>
</dbReference>
<dbReference type="KEGG" id="smo:SELMODRAFT_29878"/>
<dbReference type="EMBL" id="GL377569">
    <property type="protein sequence ID" value="EFJ34494.1"/>
    <property type="molecule type" value="Genomic_DNA"/>
</dbReference>
<feature type="non-terminal residue" evidence="1">
    <location>
        <position position="1"/>
    </location>
</feature>
<evidence type="ECO:0000313" key="1">
    <source>
        <dbReference type="EMBL" id="EFJ34494.1"/>
    </source>
</evidence>
<accession>D8QZZ9</accession>
<dbReference type="HOGENOM" id="CLU_3038616_0_0_1"/>
<evidence type="ECO:0008006" key="3">
    <source>
        <dbReference type="Google" id="ProtNLM"/>
    </source>
</evidence>
<dbReference type="InParanoid" id="D8QZZ9"/>
<dbReference type="SUPFAM" id="SSF46565">
    <property type="entry name" value="Chaperone J-domain"/>
    <property type="match status" value="1"/>
</dbReference>
<organism evidence="2">
    <name type="scientific">Selaginella moellendorffii</name>
    <name type="common">Spikemoss</name>
    <dbReference type="NCBI Taxonomy" id="88036"/>
    <lineage>
        <taxon>Eukaryota</taxon>
        <taxon>Viridiplantae</taxon>
        <taxon>Streptophyta</taxon>
        <taxon>Embryophyta</taxon>
        <taxon>Tracheophyta</taxon>
        <taxon>Lycopodiopsida</taxon>
        <taxon>Selaginellales</taxon>
        <taxon>Selaginellaceae</taxon>
        <taxon>Selaginella</taxon>
    </lineage>
</organism>
<proteinExistence type="predicted"/>
<name>D8QZZ9_SELML</name>
<reference evidence="1 2" key="1">
    <citation type="journal article" date="2011" name="Science">
        <title>The Selaginella genome identifies genetic changes associated with the evolution of vascular plants.</title>
        <authorList>
            <person name="Banks J.A."/>
            <person name="Nishiyama T."/>
            <person name="Hasebe M."/>
            <person name="Bowman J.L."/>
            <person name="Gribskov M."/>
            <person name="dePamphilis C."/>
            <person name="Albert V.A."/>
            <person name="Aono N."/>
            <person name="Aoyama T."/>
            <person name="Ambrose B.A."/>
            <person name="Ashton N.W."/>
            <person name="Axtell M.J."/>
            <person name="Barker E."/>
            <person name="Barker M.S."/>
            <person name="Bennetzen J.L."/>
            <person name="Bonawitz N.D."/>
            <person name="Chapple C."/>
            <person name="Cheng C."/>
            <person name="Correa L.G."/>
            <person name="Dacre M."/>
            <person name="DeBarry J."/>
            <person name="Dreyer I."/>
            <person name="Elias M."/>
            <person name="Engstrom E.M."/>
            <person name="Estelle M."/>
            <person name="Feng L."/>
            <person name="Finet C."/>
            <person name="Floyd S.K."/>
            <person name="Frommer W.B."/>
            <person name="Fujita T."/>
            <person name="Gramzow L."/>
            <person name="Gutensohn M."/>
            <person name="Harholt J."/>
            <person name="Hattori M."/>
            <person name="Heyl A."/>
            <person name="Hirai T."/>
            <person name="Hiwatashi Y."/>
            <person name="Ishikawa M."/>
            <person name="Iwata M."/>
            <person name="Karol K.G."/>
            <person name="Koehler B."/>
            <person name="Kolukisaoglu U."/>
            <person name="Kubo M."/>
            <person name="Kurata T."/>
            <person name="Lalonde S."/>
            <person name="Li K."/>
            <person name="Li Y."/>
            <person name="Litt A."/>
            <person name="Lyons E."/>
            <person name="Manning G."/>
            <person name="Maruyama T."/>
            <person name="Michael T.P."/>
            <person name="Mikami K."/>
            <person name="Miyazaki S."/>
            <person name="Morinaga S."/>
            <person name="Murata T."/>
            <person name="Mueller-Roeber B."/>
            <person name="Nelson D.R."/>
            <person name="Obara M."/>
            <person name="Oguri Y."/>
            <person name="Olmstead R.G."/>
            <person name="Onodera N."/>
            <person name="Petersen B.L."/>
            <person name="Pils B."/>
            <person name="Prigge M."/>
            <person name="Rensing S.A."/>
            <person name="Riano-Pachon D.M."/>
            <person name="Roberts A.W."/>
            <person name="Sato Y."/>
            <person name="Scheller H.V."/>
            <person name="Schulz B."/>
            <person name="Schulz C."/>
            <person name="Shakirov E.V."/>
            <person name="Shibagaki N."/>
            <person name="Shinohara N."/>
            <person name="Shippen D.E."/>
            <person name="Soerensen I."/>
            <person name="Sotooka R."/>
            <person name="Sugimoto N."/>
            <person name="Sugita M."/>
            <person name="Sumikawa N."/>
            <person name="Tanurdzic M."/>
            <person name="Theissen G."/>
            <person name="Ulvskov P."/>
            <person name="Wakazuki S."/>
            <person name="Weng J.K."/>
            <person name="Willats W.W."/>
            <person name="Wipf D."/>
            <person name="Wolf P.G."/>
            <person name="Yang L."/>
            <person name="Zimmer A.D."/>
            <person name="Zhu Q."/>
            <person name="Mitros T."/>
            <person name="Hellsten U."/>
            <person name="Loque D."/>
            <person name="Otillar R."/>
            <person name="Salamov A."/>
            <person name="Schmutz J."/>
            <person name="Shapiro H."/>
            <person name="Lindquist E."/>
            <person name="Lucas S."/>
            <person name="Rokhsar D."/>
            <person name="Grigoriev I.V."/>
        </authorList>
    </citation>
    <scope>NUCLEOTIDE SEQUENCE [LARGE SCALE GENOMIC DNA]</scope>
</reference>
<dbReference type="STRING" id="88036.D8QZZ9"/>